<keyword evidence="8" id="KW-0808">Transferase</keyword>
<feature type="domain" description="Orn/Lys/Arg decarboxylase C-terminal" evidence="7">
    <location>
        <begin position="403"/>
        <end position="466"/>
    </location>
</feature>
<dbReference type="Proteomes" id="UP000754226">
    <property type="component" value="Unassembled WGS sequence"/>
</dbReference>
<dbReference type="PANTHER" id="PTHR43277:SF4">
    <property type="entry name" value="ARGININE DECARBOXYLASE"/>
    <property type="match status" value="1"/>
</dbReference>
<dbReference type="Gene3D" id="3.90.100.10">
    <property type="entry name" value="Orn/Lys/Arg decarboxylase, C-terminal domain"/>
    <property type="match status" value="1"/>
</dbReference>
<keyword evidence="4" id="KW-0663">Pyridoxal phosphate</keyword>
<proteinExistence type="inferred from homology"/>
<dbReference type="Pfam" id="PF03711">
    <property type="entry name" value="OKR_DC_1_C"/>
    <property type="match status" value="1"/>
</dbReference>
<dbReference type="InterPro" id="IPR000310">
    <property type="entry name" value="Orn/Lys/Arg_deCO2ase_major_dom"/>
</dbReference>
<dbReference type="InterPro" id="IPR015421">
    <property type="entry name" value="PyrdxlP-dep_Trfase_major"/>
</dbReference>
<sequence>MQGGIPMLTKPLLEAMKAYREDHVYPLHTPGHKGGRGADEDLKDLLGENALISDVSLMEELDDIHHPEGAIKDAETLAAALYGADRCFFGVNGTTGIIHGMLLGALRPGDKILVPRNSHKSVLGGLILGGLKPIALAPCYDESWRMTLQLKPEQVEAALVKDPDIKAVFLTTPNYFGLAADTEKIAQICHKKGVLLLVDEAHGPHLGFSPMLPKSAMQCGADAAAQSTHKIVGAMTQCSLLQVSYARIDAETMERAMSLVTTTSPNYLLMGSLDAARFQLSQRGKAMAEASLRAAALLREELKKIDGLPVLTDELIGKGGVAAMDPGKVTIMTSALGLTGPEAAEILRREKIAVELVDEDHVLFLVTYADDQAEFAKKAVLIRETLEKSRKPVRNLAPAAVLSKIPERRLLPRDAFFAPHERICFEKAQGRIIAETISFYPPGIPLIMPGEVITKELIAYARLMQEKKLFVSGPHDPSLREIEVIK</sequence>
<dbReference type="Pfam" id="PF01276">
    <property type="entry name" value="OKR_DC_1"/>
    <property type="match status" value="1"/>
</dbReference>
<name>A0A943EEB5_9FIRM</name>
<keyword evidence="3" id="KW-0210">Decarboxylase</keyword>
<comment type="caution">
    <text evidence="8">The sequence shown here is derived from an EMBL/GenBank/DDBJ whole genome shotgun (WGS) entry which is preliminary data.</text>
</comment>
<feature type="domain" description="Orn/Lys/Arg decarboxylases family 1 pyridoxal-P attachment site" evidence="6">
    <location>
        <begin position="11"/>
        <end position="373"/>
    </location>
</feature>
<evidence type="ECO:0000256" key="3">
    <source>
        <dbReference type="ARBA" id="ARBA00022793"/>
    </source>
</evidence>
<reference evidence="8" key="1">
    <citation type="submission" date="2021-02" db="EMBL/GenBank/DDBJ databases">
        <title>Infant gut strain persistence is associated with maternal origin, phylogeny, and functional potential including surface adhesion and iron acquisition.</title>
        <authorList>
            <person name="Lou Y.C."/>
        </authorList>
    </citation>
    <scope>NUCLEOTIDE SEQUENCE</scope>
    <source>
        <strain evidence="8">L3_106_000M1_dasL3_106_000M1_concoct_15</strain>
    </source>
</reference>
<gene>
    <name evidence="8" type="ORF">KHX13_05945</name>
</gene>
<evidence type="ECO:0000313" key="8">
    <source>
        <dbReference type="EMBL" id="MBS5519858.1"/>
    </source>
</evidence>
<evidence type="ECO:0000256" key="5">
    <source>
        <dbReference type="ARBA" id="ARBA00023239"/>
    </source>
</evidence>
<organism evidence="8 9">
    <name type="scientific">Acidaminococcus intestini</name>
    <dbReference type="NCBI Taxonomy" id="187327"/>
    <lineage>
        <taxon>Bacteria</taxon>
        <taxon>Bacillati</taxon>
        <taxon>Bacillota</taxon>
        <taxon>Negativicutes</taxon>
        <taxon>Acidaminococcales</taxon>
        <taxon>Acidaminococcaceae</taxon>
        <taxon>Acidaminococcus</taxon>
    </lineage>
</organism>
<dbReference type="GO" id="GO:0008483">
    <property type="term" value="F:transaminase activity"/>
    <property type="evidence" value="ECO:0007669"/>
    <property type="project" value="UniProtKB-KW"/>
</dbReference>
<evidence type="ECO:0000256" key="4">
    <source>
        <dbReference type="ARBA" id="ARBA00022898"/>
    </source>
</evidence>
<dbReference type="InterPro" id="IPR052357">
    <property type="entry name" value="Orn_Lys_Arg_decarboxylase-I"/>
</dbReference>
<comment type="similarity">
    <text evidence="2">Belongs to the Orn/Lys/Arg decarboxylase class-I family.</text>
</comment>
<dbReference type="Gene3D" id="3.40.640.10">
    <property type="entry name" value="Type I PLP-dependent aspartate aminotransferase-like (Major domain)"/>
    <property type="match status" value="1"/>
</dbReference>
<evidence type="ECO:0000259" key="7">
    <source>
        <dbReference type="Pfam" id="PF03711"/>
    </source>
</evidence>
<dbReference type="SUPFAM" id="SSF55904">
    <property type="entry name" value="Ornithine decarboxylase C-terminal domain"/>
    <property type="match status" value="1"/>
</dbReference>
<evidence type="ECO:0000256" key="2">
    <source>
        <dbReference type="ARBA" id="ARBA00010671"/>
    </source>
</evidence>
<evidence type="ECO:0000313" key="9">
    <source>
        <dbReference type="Proteomes" id="UP000754226"/>
    </source>
</evidence>
<protein>
    <submittedName>
        <fullName evidence="8">Aminotransferase class I/II-fold pyridoxal phosphate-dependent enzyme</fullName>
    </submittedName>
</protein>
<dbReference type="EMBL" id="JAGZCZ010000005">
    <property type="protein sequence ID" value="MBS5519858.1"/>
    <property type="molecule type" value="Genomic_DNA"/>
</dbReference>
<dbReference type="InterPro" id="IPR036633">
    <property type="entry name" value="Prn/Lys/Arg_de-COase_C_sf"/>
</dbReference>
<dbReference type="InterPro" id="IPR008286">
    <property type="entry name" value="Prn/Lys/Arg_de-COase_C"/>
</dbReference>
<dbReference type="SUPFAM" id="SSF53383">
    <property type="entry name" value="PLP-dependent transferases"/>
    <property type="match status" value="1"/>
</dbReference>
<dbReference type="PANTHER" id="PTHR43277">
    <property type="entry name" value="ARGININE DECARBOXYLASE"/>
    <property type="match status" value="1"/>
</dbReference>
<evidence type="ECO:0000259" key="6">
    <source>
        <dbReference type="Pfam" id="PF01276"/>
    </source>
</evidence>
<evidence type="ECO:0000256" key="1">
    <source>
        <dbReference type="ARBA" id="ARBA00001933"/>
    </source>
</evidence>
<keyword evidence="5" id="KW-0456">Lyase</keyword>
<dbReference type="AlphaFoldDB" id="A0A943EEB5"/>
<comment type="cofactor">
    <cofactor evidence="1">
        <name>pyridoxal 5'-phosphate</name>
        <dbReference type="ChEBI" id="CHEBI:597326"/>
    </cofactor>
</comment>
<keyword evidence="8" id="KW-0032">Aminotransferase</keyword>
<dbReference type="InterPro" id="IPR015424">
    <property type="entry name" value="PyrdxlP-dep_Trfase"/>
</dbReference>
<accession>A0A943EEB5</accession>
<dbReference type="GO" id="GO:0016831">
    <property type="term" value="F:carboxy-lyase activity"/>
    <property type="evidence" value="ECO:0007669"/>
    <property type="project" value="UniProtKB-KW"/>
</dbReference>